<dbReference type="HOGENOM" id="CLU_004815_0_0_1"/>
<dbReference type="InterPro" id="IPR016024">
    <property type="entry name" value="ARM-type_fold"/>
</dbReference>
<dbReference type="eggNOG" id="KOG4524">
    <property type="taxonomic scope" value="Eukaryota"/>
</dbReference>
<accession>D6WAQ7</accession>
<reference evidence="4 5" key="2">
    <citation type="journal article" date="2010" name="Nucleic Acids Res.">
        <title>BeetleBase in 2010: revisions to provide comprehensive genomic information for Tribolium castaneum.</title>
        <authorList>
            <person name="Kim H.S."/>
            <person name="Murphy T."/>
            <person name="Xia J."/>
            <person name="Caragea D."/>
            <person name="Park Y."/>
            <person name="Beeman R.W."/>
            <person name="Lorenzen M.D."/>
            <person name="Butcher S."/>
            <person name="Manak J.R."/>
            <person name="Brown S.J."/>
        </authorList>
    </citation>
    <scope>GENOME REANNOTATION</scope>
    <source>
        <strain evidence="4 5">Georgia GA2</strain>
    </source>
</reference>
<dbReference type="Pfam" id="PF24181">
    <property type="entry name" value="TPR_TTI1_C"/>
    <property type="match status" value="1"/>
</dbReference>
<dbReference type="PhylomeDB" id="D6WAQ7"/>
<feature type="domain" description="TTI1 N-terminal TPR" evidence="2">
    <location>
        <begin position="8"/>
        <end position="364"/>
    </location>
</feature>
<feature type="domain" description="TTI1 C-terminal TPR" evidence="3">
    <location>
        <begin position="728"/>
        <end position="1002"/>
    </location>
</feature>
<dbReference type="AlphaFoldDB" id="D6WAQ7"/>
<dbReference type="Pfam" id="PF21547">
    <property type="entry name" value="TTI1"/>
    <property type="match status" value="1"/>
</dbReference>
<dbReference type="SUPFAM" id="SSF48371">
    <property type="entry name" value="ARM repeat"/>
    <property type="match status" value="1"/>
</dbReference>
<dbReference type="Proteomes" id="UP000007266">
    <property type="component" value="Linkage group 2"/>
</dbReference>
<dbReference type="OMA" id="PHPKKPW"/>
<protein>
    <submittedName>
        <fullName evidence="4">TELO2-interacting protein 1 homolog-like Protein</fullName>
    </submittedName>
</protein>
<proteinExistence type="predicted"/>
<reference evidence="4 5" key="1">
    <citation type="journal article" date="2008" name="Nature">
        <title>The genome of the model beetle and pest Tribolium castaneum.</title>
        <authorList>
            <consortium name="Tribolium Genome Sequencing Consortium"/>
            <person name="Richards S."/>
            <person name="Gibbs R.A."/>
            <person name="Weinstock G.M."/>
            <person name="Brown S.J."/>
            <person name="Denell R."/>
            <person name="Beeman R.W."/>
            <person name="Gibbs R."/>
            <person name="Beeman R.W."/>
            <person name="Brown S.J."/>
            <person name="Bucher G."/>
            <person name="Friedrich M."/>
            <person name="Grimmelikhuijzen C.J."/>
            <person name="Klingler M."/>
            <person name="Lorenzen M."/>
            <person name="Richards S."/>
            <person name="Roth S."/>
            <person name="Schroder R."/>
            <person name="Tautz D."/>
            <person name="Zdobnov E.M."/>
            <person name="Muzny D."/>
            <person name="Gibbs R.A."/>
            <person name="Weinstock G.M."/>
            <person name="Attaway T."/>
            <person name="Bell S."/>
            <person name="Buhay C.J."/>
            <person name="Chandrabose M.N."/>
            <person name="Chavez D."/>
            <person name="Clerk-Blankenburg K.P."/>
            <person name="Cree A."/>
            <person name="Dao M."/>
            <person name="Davis C."/>
            <person name="Chacko J."/>
            <person name="Dinh H."/>
            <person name="Dugan-Rocha S."/>
            <person name="Fowler G."/>
            <person name="Garner T.T."/>
            <person name="Garnes J."/>
            <person name="Gnirke A."/>
            <person name="Hawes A."/>
            <person name="Hernandez J."/>
            <person name="Hines S."/>
            <person name="Holder M."/>
            <person name="Hume J."/>
            <person name="Jhangiani S.N."/>
            <person name="Joshi V."/>
            <person name="Khan Z.M."/>
            <person name="Jackson L."/>
            <person name="Kovar C."/>
            <person name="Kowis A."/>
            <person name="Lee S."/>
            <person name="Lewis L.R."/>
            <person name="Margolis J."/>
            <person name="Morgan M."/>
            <person name="Nazareth L.V."/>
            <person name="Nguyen N."/>
            <person name="Okwuonu G."/>
            <person name="Parker D."/>
            <person name="Richards S."/>
            <person name="Ruiz S.J."/>
            <person name="Santibanez J."/>
            <person name="Savard J."/>
            <person name="Scherer S.E."/>
            <person name="Schneider B."/>
            <person name="Sodergren E."/>
            <person name="Tautz D."/>
            <person name="Vattahil S."/>
            <person name="Villasana D."/>
            <person name="White C.S."/>
            <person name="Wright R."/>
            <person name="Park Y."/>
            <person name="Beeman R.W."/>
            <person name="Lord J."/>
            <person name="Oppert B."/>
            <person name="Lorenzen M."/>
            <person name="Brown S."/>
            <person name="Wang L."/>
            <person name="Savard J."/>
            <person name="Tautz D."/>
            <person name="Richards S."/>
            <person name="Weinstock G."/>
            <person name="Gibbs R.A."/>
            <person name="Liu Y."/>
            <person name="Worley K."/>
            <person name="Weinstock G."/>
            <person name="Elsik C.G."/>
            <person name="Reese J.T."/>
            <person name="Elhaik E."/>
            <person name="Landan G."/>
            <person name="Graur D."/>
            <person name="Arensburger P."/>
            <person name="Atkinson P."/>
            <person name="Beeman R.W."/>
            <person name="Beidler J."/>
            <person name="Brown S.J."/>
            <person name="Demuth J.P."/>
            <person name="Drury D.W."/>
            <person name="Du Y.Z."/>
            <person name="Fujiwara H."/>
            <person name="Lorenzen M."/>
            <person name="Maselli V."/>
            <person name="Osanai M."/>
            <person name="Park Y."/>
            <person name="Robertson H.M."/>
            <person name="Tu Z."/>
            <person name="Wang J.J."/>
            <person name="Wang S."/>
            <person name="Richards S."/>
            <person name="Song H."/>
            <person name="Zhang L."/>
            <person name="Sodergren E."/>
            <person name="Werner D."/>
            <person name="Stanke M."/>
            <person name="Morgenstern B."/>
            <person name="Solovyev V."/>
            <person name="Kosarev P."/>
            <person name="Brown G."/>
            <person name="Chen H.C."/>
            <person name="Ermolaeva O."/>
            <person name="Hlavina W."/>
            <person name="Kapustin Y."/>
            <person name="Kiryutin B."/>
            <person name="Kitts P."/>
            <person name="Maglott D."/>
            <person name="Pruitt K."/>
            <person name="Sapojnikov V."/>
            <person name="Souvorov A."/>
            <person name="Mackey A.J."/>
            <person name="Waterhouse R.M."/>
            <person name="Wyder S."/>
            <person name="Zdobnov E.M."/>
            <person name="Zdobnov E.M."/>
            <person name="Wyder S."/>
            <person name="Kriventseva E.V."/>
            <person name="Kadowaki T."/>
            <person name="Bork P."/>
            <person name="Aranda M."/>
            <person name="Bao R."/>
            <person name="Beermann A."/>
            <person name="Berns N."/>
            <person name="Bolognesi R."/>
            <person name="Bonneton F."/>
            <person name="Bopp D."/>
            <person name="Brown S.J."/>
            <person name="Bucher G."/>
            <person name="Butts T."/>
            <person name="Chaumot A."/>
            <person name="Denell R.E."/>
            <person name="Ferrier D.E."/>
            <person name="Friedrich M."/>
            <person name="Gordon C.M."/>
            <person name="Jindra M."/>
            <person name="Klingler M."/>
            <person name="Lan Q."/>
            <person name="Lattorff H.M."/>
            <person name="Laudet V."/>
            <person name="von Levetsow C."/>
            <person name="Liu Z."/>
            <person name="Lutz R."/>
            <person name="Lynch J.A."/>
            <person name="da Fonseca R.N."/>
            <person name="Posnien N."/>
            <person name="Reuter R."/>
            <person name="Roth S."/>
            <person name="Savard J."/>
            <person name="Schinko J.B."/>
            <person name="Schmitt C."/>
            <person name="Schoppmeier M."/>
            <person name="Schroder R."/>
            <person name="Shippy T.D."/>
            <person name="Simonnet F."/>
            <person name="Marques-Souza H."/>
            <person name="Tautz D."/>
            <person name="Tomoyasu Y."/>
            <person name="Trauner J."/>
            <person name="Van der Zee M."/>
            <person name="Vervoort M."/>
            <person name="Wittkopp N."/>
            <person name="Wimmer E.A."/>
            <person name="Yang X."/>
            <person name="Jones A.K."/>
            <person name="Sattelle D.B."/>
            <person name="Ebert P.R."/>
            <person name="Nelson D."/>
            <person name="Scott J.G."/>
            <person name="Beeman R.W."/>
            <person name="Muthukrishnan S."/>
            <person name="Kramer K.J."/>
            <person name="Arakane Y."/>
            <person name="Beeman R.W."/>
            <person name="Zhu Q."/>
            <person name="Hogenkamp D."/>
            <person name="Dixit R."/>
            <person name="Oppert B."/>
            <person name="Jiang H."/>
            <person name="Zou Z."/>
            <person name="Marshall J."/>
            <person name="Elpidina E."/>
            <person name="Vinokurov K."/>
            <person name="Oppert C."/>
            <person name="Zou Z."/>
            <person name="Evans J."/>
            <person name="Lu Z."/>
            <person name="Zhao P."/>
            <person name="Sumathipala N."/>
            <person name="Altincicek B."/>
            <person name="Vilcinskas A."/>
            <person name="Williams M."/>
            <person name="Hultmark D."/>
            <person name="Hetru C."/>
            <person name="Jiang H."/>
            <person name="Grimmelikhuijzen C.J."/>
            <person name="Hauser F."/>
            <person name="Cazzamali G."/>
            <person name="Williamson M."/>
            <person name="Park Y."/>
            <person name="Li B."/>
            <person name="Tanaka Y."/>
            <person name="Predel R."/>
            <person name="Neupert S."/>
            <person name="Schachtner J."/>
            <person name="Verleyen P."/>
            <person name="Raible F."/>
            <person name="Bork P."/>
            <person name="Friedrich M."/>
            <person name="Walden K.K."/>
            <person name="Robertson H.M."/>
            <person name="Angeli S."/>
            <person name="Foret S."/>
            <person name="Bucher G."/>
            <person name="Schuetz S."/>
            <person name="Maleszka R."/>
            <person name="Wimmer E.A."/>
            <person name="Beeman R.W."/>
            <person name="Lorenzen M."/>
            <person name="Tomoyasu Y."/>
            <person name="Miller S.C."/>
            <person name="Grossmann D."/>
            <person name="Bucher G."/>
        </authorList>
    </citation>
    <scope>NUCLEOTIDE SEQUENCE [LARGE SCALE GENOMIC DNA]</scope>
    <source>
        <strain evidence="4 5">Georgia GA2</strain>
    </source>
</reference>
<dbReference type="InterPro" id="IPR049362">
    <property type="entry name" value="TTI1_rpt"/>
</dbReference>
<feature type="coiled-coil region" evidence="1">
    <location>
        <begin position="781"/>
        <end position="808"/>
    </location>
</feature>
<evidence type="ECO:0000256" key="1">
    <source>
        <dbReference type="SAM" id="Coils"/>
    </source>
</evidence>
<evidence type="ECO:0000259" key="2">
    <source>
        <dbReference type="Pfam" id="PF24173"/>
    </source>
</evidence>
<dbReference type="Gene3D" id="1.25.10.10">
    <property type="entry name" value="Leucine-rich Repeat Variant"/>
    <property type="match status" value="2"/>
</dbReference>
<dbReference type="InterPro" id="IPR052587">
    <property type="entry name" value="TELO2-interacting_protein_1"/>
</dbReference>
<dbReference type="InterPro" id="IPR057567">
    <property type="entry name" value="TPR_TTI1_C"/>
</dbReference>
<keyword evidence="5" id="KW-1185">Reference proteome</keyword>
<dbReference type="Pfam" id="PF24176">
    <property type="entry name" value="TPR_TTI1_2nd"/>
    <property type="match status" value="1"/>
</dbReference>
<evidence type="ECO:0000313" key="5">
    <source>
        <dbReference type="Proteomes" id="UP000007266"/>
    </source>
</evidence>
<name>D6WAQ7_TRICA</name>
<dbReference type="InterPro" id="IPR057566">
    <property type="entry name" value="TPR_TTI1_N"/>
</dbReference>
<gene>
    <name evidence="4" type="primary">AUGUSTUS-3.0.2_01200</name>
    <name evidence="4" type="ORF">TcasGA2_TC001200</name>
</gene>
<dbReference type="STRING" id="7070.D6WAQ7"/>
<dbReference type="PANTHER" id="PTHR18460">
    <property type="entry name" value="TEL2 INTERACTING PROTEIN 1 TTI1 FAMILY MEMBER"/>
    <property type="match status" value="1"/>
</dbReference>
<dbReference type="GO" id="GO:0005737">
    <property type="term" value="C:cytoplasm"/>
    <property type="evidence" value="ECO:0000318"/>
    <property type="project" value="GO_Central"/>
</dbReference>
<dbReference type="InterPro" id="IPR011989">
    <property type="entry name" value="ARM-like"/>
</dbReference>
<dbReference type="EMBL" id="KQ971312">
    <property type="protein sequence ID" value="EEZ98668.1"/>
    <property type="molecule type" value="Genomic_DNA"/>
</dbReference>
<dbReference type="PANTHER" id="PTHR18460:SF3">
    <property type="entry name" value="TELO2-INTERACTING PROTEIN 1 HOMOLOG"/>
    <property type="match status" value="1"/>
</dbReference>
<sequence>MSAEHLKNIKLLCARIFQNQRDIDSVRELRNVLNRASGTIVKTLEPIIFPVFFPILKSISESKNNYKENEKQEIVETFRSIFEKVKIENLALFFNIYGFLLFEIYDHKTHTGTTISELLNYSLLVLSTSEEYKLSIVQCMTSLAQNLSSSIIEELYVKQNAPKLCQMIYVMLEMAKNEQFKTLRIASINCIMAIAHVLDDEDFDDIVIRNQIAEVFLFFLPGVATQLKSVALIDEKFGHKIPSVALTAWGRIVTLLMQDYNAQDRKIDLGGITDTTPTLNKKWENEAELEDYLKKTERSPQWYKTTDKKLQMIIIEFAKLTHHCHPNVRLELAQMAALLLDNCVHTMPTSSSHLIDSVVVLSEDGDDSVSRRSKQILEELSVKLSRSEFKTLLDDLEESFYTVVASIPRKFNAIDERVQIVALNSLIGYITLFGRHNLTRVLYSSVHLNQLLSTLIHISEFDKSGFSVLEEYTTLDYELSHDSKMSWKKFRHFKETEILDKIATVCRLLAKYGASFIVSDFLLDVIATNEEQRKEAIFLLNEVITGLGIENNSTLFKNIITTYTDCDNWYLPLSVMVDEYGYEHTLSDVQNNIIQACLLVEGVGKIALALGNEFQQFLLKTLYLVLERAGSSHPIIRTAGCSALANISTACQYSTITDLINNNIDYFSFHIERKLSKAKGDKGGLEVLGVVIRYSSQNVLISTCDVIQELLYHTYDSHRTNLNSYLQVFKLFIMGLHRWLGIEMPEEAFKTKKQKQDEFEHFQVSNLEPPIEDFSDEIMNKTAEEMYKEDLEKSKKELEDEINEQPEEYKKPEPPLHIKLTKAILSRCLHFLPSKNQPRQLLVLEILKHGVIILKNWEDELLPIVHQIWGPLVDRFKDFNEPLIINYSFQLLVVLAKLSKEFIRSRTAKEVLPNILTILDKLSVESYLKDKGSAYRYSQNYKLQVVILENLARVVTDLDMSQQDTEKAIDVVVKYVSDKQPIPLQNFALAFFKTVITYDPKSVETKVKSLQISPENAKNVAQLVNFLEDLNK</sequence>
<dbReference type="Pfam" id="PF24173">
    <property type="entry name" value="TPR_TTI1_N"/>
    <property type="match status" value="1"/>
</dbReference>
<organism evidence="4 5">
    <name type="scientific">Tribolium castaneum</name>
    <name type="common">Red flour beetle</name>
    <dbReference type="NCBI Taxonomy" id="7070"/>
    <lineage>
        <taxon>Eukaryota</taxon>
        <taxon>Metazoa</taxon>
        <taxon>Ecdysozoa</taxon>
        <taxon>Arthropoda</taxon>
        <taxon>Hexapoda</taxon>
        <taxon>Insecta</taxon>
        <taxon>Pterygota</taxon>
        <taxon>Neoptera</taxon>
        <taxon>Endopterygota</taxon>
        <taxon>Coleoptera</taxon>
        <taxon>Polyphaga</taxon>
        <taxon>Cucujiformia</taxon>
        <taxon>Tenebrionidae</taxon>
        <taxon>Tenebrionidae incertae sedis</taxon>
        <taxon>Tribolium</taxon>
    </lineage>
</organism>
<keyword evidence="1" id="KW-0175">Coiled coil</keyword>
<evidence type="ECO:0000259" key="3">
    <source>
        <dbReference type="Pfam" id="PF24181"/>
    </source>
</evidence>
<evidence type="ECO:0000313" key="4">
    <source>
        <dbReference type="EMBL" id="EEZ98668.1"/>
    </source>
</evidence>